<accession>A0A2S5AEB4</accession>
<proteinExistence type="predicted"/>
<evidence type="ECO:0000256" key="1">
    <source>
        <dbReference type="SAM" id="SignalP"/>
    </source>
</evidence>
<feature type="signal peptide" evidence="1">
    <location>
        <begin position="1"/>
        <end position="18"/>
    </location>
</feature>
<keyword evidence="3" id="KW-1185">Reference proteome</keyword>
<evidence type="ECO:0000313" key="2">
    <source>
        <dbReference type="EMBL" id="POY40930.1"/>
    </source>
</evidence>
<comment type="caution">
    <text evidence="2">The sequence shown here is derived from an EMBL/GenBank/DDBJ whole genome shotgun (WGS) entry which is preliminary data.</text>
</comment>
<dbReference type="EMBL" id="PQVG01000002">
    <property type="protein sequence ID" value="POY40930.1"/>
    <property type="molecule type" value="Genomic_DNA"/>
</dbReference>
<feature type="chain" id="PRO_5015410134" description="T9SS C-terminal target domain-containing protein" evidence="1">
    <location>
        <begin position="19"/>
        <end position="318"/>
    </location>
</feature>
<sequence length="318" mass="36460">MKKAILFFFLFCITSIYSQISGCMDSSAKNYNPNATIDNGSCRYNSTKTKPETSIKLSDSLVETSGLIAFDHLLWTHNDDHDTTIYGLDANGKIQNKIKLEKVKNNDWEEISQDENYIYIGDFGNNYQGNRRNLHILRIEKNSFLSNKPQIDSISFSYSNQTDFSVQKQNTTDFDCEAFVVSQDSIYLFTKQWSQNKSSIYVLPKIPGNHIAQLKETLNIDGLITGATLLTSGKRIVLCGYSKTLQPFLYLLYDYKNNDFSTGNQRKIKLSLPFHQIEGIATFNEKIFYLTNESFVRKPIINTPQQMHTVDLSLYLKD</sequence>
<protein>
    <recommendedName>
        <fullName evidence="4">T9SS C-terminal target domain-containing protein</fullName>
    </recommendedName>
</protein>
<evidence type="ECO:0008006" key="4">
    <source>
        <dbReference type="Google" id="ProtNLM"/>
    </source>
</evidence>
<dbReference type="AlphaFoldDB" id="A0A2S5AEB4"/>
<evidence type="ECO:0000313" key="3">
    <source>
        <dbReference type="Proteomes" id="UP000237310"/>
    </source>
</evidence>
<organism evidence="2 3">
    <name type="scientific">Flavobacterium alvei</name>
    <dbReference type="NCBI Taxonomy" id="2080416"/>
    <lineage>
        <taxon>Bacteria</taxon>
        <taxon>Pseudomonadati</taxon>
        <taxon>Bacteroidota</taxon>
        <taxon>Flavobacteriia</taxon>
        <taxon>Flavobacteriales</taxon>
        <taxon>Flavobacteriaceae</taxon>
        <taxon>Flavobacterium</taxon>
    </lineage>
</organism>
<keyword evidence="1" id="KW-0732">Signal</keyword>
<dbReference type="Proteomes" id="UP000237310">
    <property type="component" value="Unassembled WGS sequence"/>
</dbReference>
<reference evidence="2 3" key="1">
    <citation type="submission" date="2018-01" db="EMBL/GenBank/DDBJ databases">
        <authorList>
            <person name="Gaut B.S."/>
            <person name="Morton B.R."/>
            <person name="Clegg M.T."/>
            <person name="Duvall M.R."/>
        </authorList>
    </citation>
    <scope>NUCLEOTIDE SEQUENCE [LARGE SCALE GENOMIC DNA]</scope>
    <source>
        <strain evidence="2 3">HR-AY</strain>
    </source>
</reference>
<dbReference type="SUPFAM" id="SSF69322">
    <property type="entry name" value="Tricorn protease domain 2"/>
    <property type="match status" value="1"/>
</dbReference>
<dbReference type="OrthoDB" id="9798438at2"/>
<name>A0A2S5AEB4_9FLAO</name>
<gene>
    <name evidence="2" type="ORF">C3L50_03670</name>
</gene>